<dbReference type="GO" id="GO:0045892">
    <property type="term" value="P:negative regulation of DNA-templated transcription"/>
    <property type="evidence" value="ECO:0007669"/>
    <property type="project" value="UniProtKB-UniRule"/>
</dbReference>
<dbReference type="AlphaFoldDB" id="A0AA43ZSS2"/>
<dbReference type="InterPro" id="IPR003796">
    <property type="entry name" value="RNR_NrdR-like"/>
</dbReference>
<evidence type="ECO:0000256" key="2">
    <source>
        <dbReference type="ARBA" id="ARBA00022741"/>
    </source>
</evidence>
<protein>
    <recommendedName>
        <fullName evidence="8">Transcriptional repressor NrdR</fullName>
    </recommendedName>
</protein>
<keyword evidence="2 8" id="KW-0547">Nucleotide-binding</keyword>
<dbReference type="GO" id="GO:0008270">
    <property type="term" value="F:zinc ion binding"/>
    <property type="evidence" value="ECO:0007669"/>
    <property type="project" value="UniProtKB-UniRule"/>
</dbReference>
<evidence type="ECO:0000256" key="3">
    <source>
        <dbReference type="ARBA" id="ARBA00022833"/>
    </source>
</evidence>
<keyword evidence="6 8" id="KW-0238">DNA-binding</keyword>
<evidence type="ECO:0000313" key="11">
    <source>
        <dbReference type="Proteomes" id="UP001171751"/>
    </source>
</evidence>
<feature type="domain" description="ATP-cone" evidence="9">
    <location>
        <begin position="49"/>
        <end position="139"/>
    </location>
</feature>
<keyword evidence="5 8" id="KW-0805">Transcription regulation</keyword>
<reference evidence="10" key="1">
    <citation type="submission" date="2023-07" db="EMBL/GenBank/DDBJ databases">
        <title>Between Cages and Wild: Unraveling the Impact of Captivity on Animal Microbiomes and Antimicrobial Resistance.</title>
        <authorList>
            <person name="Schmartz G.P."/>
            <person name="Rehner J."/>
            <person name="Schuff M.J."/>
            <person name="Becker S.L."/>
            <person name="Kravczyk M."/>
            <person name="Gurevich A."/>
            <person name="Francke R."/>
            <person name="Mueller R."/>
            <person name="Keller V."/>
            <person name="Keller A."/>
        </authorList>
    </citation>
    <scope>NUCLEOTIDE SEQUENCE</scope>
    <source>
        <strain evidence="10">S39M_St_73</strain>
    </source>
</reference>
<evidence type="ECO:0000256" key="4">
    <source>
        <dbReference type="ARBA" id="ARBA00022840"/>
    </source>
</evidence>
<evidence type="ECO:0000256" key="7">
    <source>
        <dbReference type="ARBA" id="ARBA00023163"/>
    </source>
</evidence>
<keyword evidence="8" id="KW-0863">Zinc-finger</keyword>
<comment type="cofactor">
    <cofactor evidence="8">
        <name>Zn(2+)</name>
        <dbReference type="ChEBI" id="CHEBI:29105"/>
    </cofactor>
    <text evidence="8">Binds 1 zinc ion.</text>
</comment>
<dbReference type="Pfam" id="PF22811">
    <property type="entry name" value="Zn_ribbon_NrdR"/>
    <property type="match status" value="1"/>
</dbReference>
<accession>A0AA43ZSS2</accession>
<dbReference type="NCBIfam" id="TIGR00244">
    <property type="entry name" value="transcriptional regulator NrdR"/>
    <property type="match status" value="1"/>
</dbReference>
<keyword evidence="4 8" id="KW-0067">ATP-binding</keyword>
<evidence type="ECO:0000256" key="5">
    <source>
        <dbReference type="ARBA" id="ARBA00023015"/>
    </source>
</evidence>
<keyword evidence="11" id="KW-1185">Reference proteome</keyword>
<feature type="zinc finger region" evidence="8">
    <location>
        <begin position="3"/>
        <end position="34"/>
    </location>
</feature>
<dbReference type="PANTHER" id="PTHR30455:SF2">
    <property type="entry name" value="TRANSCRIPTIONAL REPRESSOR NRDR"/>
    <property type="match status" value="1"/>
</dbReference>
<comment type="similarity">
    <text evidence="8">Belongs to the NrdR family.</text>
</comment>
<keyword evidence="8" id="KW-0479">Metal-binding</keyword>
<gene>
    <name evidence="8 10" type="primary">nrdR</name>
    <name evidence="10" type="ORF">Q4F26_03025</name>
</gene>
<dbReference type="InterPro" id="IPR005144">
    <property type="entry name" value="ATP-cone_dom"/>
</dbReference>
<evidence type="ECO:0000256" key="1">
    <source>
        <dbReference type="ARBA" id="ARBA00022491"/>
    </source>
</evidence>
<dbReference type="PANTHER" id="PTHR30455">
    <property type="entry name" value="TRANSCRIPTIONAL REPRESSOR NRDR"/>
    <property type="match status" value="1"/>
</dbReference>
<proteinExistence type="inferred from homology"/>
<sequence>MNCPRCNSSRTRVIDSRPADEGQTIRRRRECEECSFRFTTFERVAETPIVVVKKDGTREEFSRDKLLRGVVRSAEKRPISMEQMESLVADIARAIQKEGDNEIPSSKIGDYVMERLIDLDEVAYIRFASVYRQFTDVATFMNEVEKLQNKQLENDLSED</sequence>
<comment type="caution">
    <text evidence="10">The sequence shown here is derived from an EMBL/GenBank/DDBJ whole genome shotgun (WGS) entry which is preliminary data.</text>
</comment>
<dbReference type="Proteomes" id="UP001171751">
    <property type="component" value="Unassembled WGS sequence"/>
</dbReference>
<evidence type="ECO:0000256" key="6">
    <source>
        <dbReference type="ARBA" id="ARBA00023125"/>
    </source>
</evidence>
<dbReference type="GO" id="GO:0003677">
    <property type="term" value="F:DNA binding"/>
    <property type="evidence" value="ECO:0007669"/>
    <property type="project" value="UniProtKB-KW"/>
</dbReference>
<keyword evidence="1 8" id="KW-0678">Repressor</keyword>
<keyword evidence="7 8" id="KW-0804">Transcription</keyword>
<dbReference type="EMBL" id="JAUNQW010000008">
    <property type="protein sequence ID" value="MDO5457293.1"/>
    <property type="molecule type" value="Genomic_DNA"/>
</dbReference>
<dbReference type="HAMAP" id="MF_00440">
    <property type="entry name" value="NrdR"/>
    <property type="match status" value="1"/>
</dbReference>
<dbReference type="GO" id="GO:0005524">
    <property type="term" value="F:ATP binding"/>
    <property type="evidence" value="ECO:0007669"/>
    <property type="project" value="UniProtKB-UniRule"/>
</dbReference>
<organism evidence="10 11">
    <name type="scientific">Atopococcus tabaci</name>
    <dbReference type="NCBI Taxonomy" id="269774"/>
    <lineage>
        <taxon>Bacteria</taxon>
        <taxon>Bacillati</taxon>
        <taxon>Bacillota</taxon>
        <taxon>Bacilli</taxon>
        <taxon>Lactobacillales</taxon>
        <taxon>Carnobacteriaceae</taxon>
        <taxon>Atopococcus</taxon>
    </lineage>
</organism>
<keyword evidence="3 8" id="KW-0862">Zinc</keyword>
<evidence type="ECO:0000313" key="10">
    <source>
        <dbReference type="EMBL" id="MDO5457293.1"/>
    </source>
</evidence>
<name>A0AA43ZSS2_9LACT</name>
<dbReference type="Pfam" id="PF03477">
    <property type="entry name" value="ATP-cone"/>
    <property type="match status" value="1"/>
</dbReference>
<comment type="function">
    <text evidence="8">Negatively regulates transcription of bacterial ribonucleotide reductase nrd genes and operons by binding to NrdR-boxes.</text>
</comment>
<evidence type="ECO:0000259" key="9">
    <source>
        <dbReference type="PROSITE" id="PS51161"/>
    </source>
</evidence>
<dbReference type="PROSITE" id="PS51161">
    <property type="entry name" value="ATP_CONE"/>
    <property type="match status" value="1"/>
</dbReference>
<evidence type="ECO:0000256" key="8">
    <source>
        <dbReference type="HAMAP-Rule" id="MF_00440"/>
    </source>
</evidence>
<dbReference type="InterPro" id="IPR055173">
    <property type="entry name" value="NrdR-like_N"/>
</dbReference>